<dbReference type="OrthoDB" id="6475849at2759"/>
<dbReference type="InterPro" id="IPR018497">
    <property type="entry name" value="Peptidase_M13_C"/>
</dbReference>
<organism evidence="2 3">
    <name type="scientific">Allacma fusca</name>
    <dbReference type="NCBI Taxonomy" id="39272"/>
    <lineage>
        <taxon>Eukaryota</taxon>
        <taxon>Metazoa</taxon>
        <taxon>Ecdysozoa</taxon>
        <taxon>Arthropoda</taxon>
        <taxon>Hexapoda</taxon>
        <taxon>Collembola</taxon>
        <taxon>Symphypleona</taxon>
        <taxon>Sminthuridae</taxon>
        <taxon>Allacma</taxon>
    </lineage>
</organism>
<dbReference type="Proteomes" id="UP000708208">
    <property type="component" value="Unassembled WGS sequence"/>
</dbReference>
<dbReference type="GO" id="GO:0005886">
    <property type="term" value="C:plasma membrane"/>
    <property type="evidence" value="ECO:0007669"/>
    <property type="project" value="TreeGrafter"/>
</dbReference>
<keyword evidence="3" id="KW-1185">Reference proteome</keyword>
<dbReference type="EMBL" id="CAJVCH010540773">
    <property type="protein sequence ID" value="CAG7826686.1"/>
    <property type="molecule type" value="Genomic_DNA"/>
</dbReference>
<dbReference type="InterPro" id="IPR000718">
    <property type="entry name" value="Peptidase_M13"/>
</dbReference>
<accession>A0A8J2L5M0</accession>
<comment type="caution">
    <text evidence="2">The sequence shown here is derived from an EMBL/GenBank/DDBJ whole genome shotgun (WGS) entry which is preliminary data.</text>
</comment>
<evidence type="ECO:0000313" key="2">
    <source>
        <dbReference type="EMBL" id="CAG7826686.1"/>
    </source>
</evidence>
<name>A0A8J2L5M0_9HEXA</name>
<protein>
    <recommendedName>
        <fullName evidence="1">Peptidase M13 C-terminal domain-containing protein</fullName>
    </recommendedName>
</protein>
<feature type="domain" description="Peptidase M13 C-terminal" evidence="1">
    <location>
        <begin position="11"/>
        <end position="210"/>
    </location>
</feature>
<evidence type="ECO:0000313" key="3">
    <source>
        <dbReference type="Proteomes" id="UP000708208"/>
    </source>
</evidence>
<proteinExistence type="predicted"/>
<dbReference type="Pfam" id="PF01431">
    <property type="entry name" value="Peptidase_M13"/>
    <property type="match status" value="1"/>
</dbReference>
<dbReference type="GO" id="GO:0004222">
    <property type="term" value="F:metalloendopeptidase activity"/>
    <property type="evidence" value="ECO:0007669"/>
    <property type="project" value="InterPro"/>
</dbReference>
<dbReference type="PANTHER" id="PTHR11733">
    <property type="entry name" value="ZINC METALLOPROTEASE FAMILY M13 NEPRILYSIN-RELATED"/>
    <property type="match status" value="1"/>
</dbReference>
<reference evidence="2" key="1">
    <citation type="submission" date="2021-06" db="EMBL/GenBank/DDBJ databases">
        <authorList>
            <person name="Hodson N. C."/>
            <person name="Mongue J. A."/>
            <person name="Jaron S. K."/>
        </authorList>
    </citation>
    <scope>NUCLEOTIDE SEQUENCE</scope>
</reference>
<sequence length="219" mass="25033">WTDNPLSLLAGYDPSRFYVAFSAGFLTPPFYAPNVPLYSRLSKLGYIMGHELTHGILMLYDEGNSNLALSFWDPFPHVFEQVECTMAHYRQLNTTPVVDYTQRKKFSEDYADAGGFNLAYAAYRNSTRGILEPMLPGLGNFTTEQLFFLSYAQNWCENLDIPLATNLFQKDIHSPGINRVLGVLRNSEEFSRAWNCPTTSFMNPENKCHLWKRSSETVN</sequence>
<evidence type="ECO:0000259" key="1">
    <source>
        <dbReference type="Pfam" id="PF01431"/>
    </source>
</evidence>
<dbReference type="PROSITE" id="PS51885">
    <property type="entry name" value="NEPRILYSIN"/>
    <property type="match status" value="1"/>
</dbReference>
<dbReference type="AlphaFoldDB" id="A0A8J2L5M0"/>
<gene>
    <name evidence="2" type="ORF">AFUS01_LOCUS36728</name>
</gene>
<dbReference type="PANTHER" id="PTHR11733:SF208">
    <property type="entry name" value="PEPTIDASE M13 C-TERMINAL DOMAIN-CONTAINING PROTEIN"/>
    <property type="match status" value="1"/>
</dbReference>
<dbReference type="GO" id="GO:0016485">
    <property type="term" value="P:protein processing"/>
    <property type="evidence" value="ECO:0007669"/>
    <property type="project" value="TreeGrafter"/>
</dbReference>
<feature type="non-terminal residue" evidence="2">
    <location>
        <position position="1"/>
    </location>
</feature>